<dbReference type="Proteomes" id="UP000729913">
    <property type="component" value="Unassembled WGS sequence"/>
</dbReference>
<feature type="region of interest" description="Disordered" evidence="1">
    <location>
        <begin position="59"/>
        <end position="93"/>
    </location>
</feature>
<dbReference type="EMBL" id="JAAOIC020000039">
    <property type="protein sequence ID" value="KAG8039277.1"/>
    <property type="molecule type" value="Genomic_DNA"/>
</dbReference>
<gene>
    <name evidence="2" type="ORF">G9C98_003584</name>
</gene>
<protein>
    <submittedName>
        <fullName evidence="2">Uncharacterized protein</fullName>
    </submittedName>
</protein>
<evidence type="ECO:0000256" key="1">
    <source>
        <dbReference type="SAM" id="MobiDB-lite"/>
    </source>
</evidence>
<feature type="compositionally biased region" description="Basic and acidic residues" evidence="1">
    <location>
        <begin position="78"/>
        <end position="93"/>
    </location>
</feature>
<dbReference type="AlphaFoldDB" id="A0A8J5R330"/>
<sequence>MVAVTDSNFHFSQMWHNGTNIGDGRHLFFSTSCRGVSHSPVRRSSSSNYKFISFGPHENHDEHHNSNTGNFNGWEDNCANKDENYYDNDYRGG</sequence>
<comment type="caution">
    <text evidence="2">The sequence shown here is derived from an EMBL/GenBank/DDBJ whole genome shotgun (WGS) entry which is preliminary data.</text>
</comment>
<name>A0A8J5R330_9HYME</name>
<evidence type="ECO:0000313" key="3">
    <source>
        <dbReference type="Proteomes" id="UP000729913"/>
    </source>
</evidence>
<reference evidence="2" key="2">
    <citation type="submission" date="2021-04" db="EMBL/GenBank/DDBJ databases">
        <title>Genome-wide patterns of bracovirus chromosomal integration into multiple host tissues during parasitism.</title>
        <authorList>
            <person name="Chebbi M.A.C."/>
        </authorList>
    </citation>
    <scope>NUCLEOTIDE SEQUENCE</scope>
    <source>
        <tissue evidence="2">Whole body</tissue>
    </source>
</reference>
<proteinExistence type="predicted"/>
<organism evidence="2 3">
    <name type="scientific">Cotesia typhae</name>
    <dbReference type="NCBI Taxonomy" id="2053667"/>
    <lineage>
        <taxon>Eukaryota</taxon>
        <taxon>Metazoa</taxon>
        <taxon>Ecdysozoa</taxon>
        <taxon>Arthropoda</taxon>
        <taxon>Hexapoda</taxon>
        <taxon>Insecta</taxon>
        <taxon>Pterygota</taxon>
        <taxon>Neoptera</taxon>
        <taxon>Endopterygota</taxon>
        <taxon>Hymenoptera</taxon>
        <taxon>Apocrita</taxon>
        <taxon>Ichneumonoidea</taxon>
        <taxon>Braconidae</taxon>
        <taxon>Microgastrinae</taxon>
        <taxon>Cotesia</taxon>
    </lineage>
</organism>
<accession>A0A8J5R330</accession>
<reference evidence="2" key="1">
    <citation type="submission" date="2020-03" db="EMBL/GenBank/DDBJ databases">
        <authorList>
            <person name="Chebbi M.A."/>
            <person name="Drezen J.M."/>
        </authorList>
    </citation>
    <scope>NUCLEOTIDE SEQUENCE</scope>
    <source>
        <tissue evidence="2">Whole body</tissue>
    </source>
</reference>
<evidence type="ECO:0000313" key="2">
    <source>
        <dbReference type="EMBL" id="KAG8039277.1"/>
    </source>
</evidence>
<keyword evidence="3" id="KW-1185">Reference proteome</keyword>